<dbReference type="Gene3D" id="3.20.20.450">
    <property type="entry name" value="EAL domain"/>
    <property type="match status" value="1"/>
</dbReference>
<dbReference type="SUPFAM" id="SSF54631">
    <property type="entry name" value="CBS-domain pair"/>
    <property type="match status" value="1"/>
</dbReference>
<name>A0ABY5DG80_9ACTN</name>
<dbReference type="InterPro" id="IPR001633">
    <property type="entry name" value="EAL_dom"/>
</dbReference>
<dbReference type="EMBL" id="CP099837">
    <property type="protein sequence ID" value="USY23369.1"/>
    <property type="molecule type" value="Genomic_DNA"/>
</dbReference>
<evidence type="ECO:0000313" key="3">
    <source>
        <dbReference type="EMBL" id="USY23369.1"/>
    </source>
</evidence>
<gene>
    <name evidence="3" type="ORF">NE857_21225</name>
</gene>
<dbReference type="SMART" id="SM00052">
    <property type="entry name" value="EAL"/>
    <property type="match status" value="1"/>
</dbReference>
<sequence length="390" mass="41449">MGAVSTLPPSHTHPAPGAVEDGPRKQRGPSFRPVVDLDSGAVVAVEVVSPVPEGLGLPDGSGRTAVLVAEWLASLVRAGFGAESLLPLVLPLPSSVLVDGADLAALVESGLRRAGRRPRDVTLMFTPDLVELPRATVLAGVANLRALGFRCGFGTAMARPDLVVEATPFLIRLDPALVKGVDSDQRHGGIVEGLARIGRSSGVYAMAAGVSRAEEIVRLRECGVRLGSGAFFTEHTWKPGEKITPVPEPAATSLDDTDSGPRVTEFMVPPLDFDAESTGEHVMEAFTGDTALNSVVLIDHRERPIGVIDRTRFLLSVTGRYGHALHAKRPALRLSESPRTVPAWMSAIAALRVAGQDRERVYDDLIVTNPYGQCMGIVHVSDLIQSLSRQ</sequence>
<organism evidence="3 4">
    <name type="scientific">Nocardiopsis exhalans</name>
    <dbReference type="NCBI Taxonomy" id="163604"/>
    <lineage>
        <taxon>Bacteria</taxon>
        <taxon>Bacillati</taxon>
        <taxon>Actinomycetota</taxon>
        <taxon>Actinomycetes</taxon>
        <taxon>Streptosporangiales</taxon>
        <taxon>Nocardiopsidaceae</taxon>
        <taxon>Nocardiopsis</taxon>
    </lineage>
</organism>
<dbReference type="InterPro" id="IPR046342">
    <property type="entry name" value="CBS_dom_sf"/>
</dbReference>
<protein>
    <submittedName>
        <fullName evidence="3">EAL domain-containing protein</fullName>
    </submittedName>
</protein>
<dbReference type="RefSeq" id="WP_193374526.1">
    <property type="nucleotide sequence ID" value="NZ_BAAAJB010000011.1"/>
</dbReference>
<accession>A0ABY5DG80</accession>
<feature type="domain" description="EAL" evidence="2">
    <location>
        <begin position="11"/>
        <end position="244"/>
    </location>
</feature>
<feature type="region of interest" description="Disordered" evidence="1">
    <location>
        <begin position="241"/>
        <end position="261"/>
    </location>
</feature>
<reference evidence="3" key="1">
    <citation type="submission" date="2022-06" db="EMBL/GenBank/DDBJ databases">
        <authorList>
            <person name="Ping M."/>
        </authorList>
    </citation>
    <scope>NUCLEOTIDE SEQUENCE</scope>
    <source>
        <strain evidence="3">JCM11759T</strain>
    </source>
</reference>
<dbReference type="SUPFAM" id="SSF141868">
    <property type="entry name" value="EAL domain-like"/>
    <property type="match status" value="1"/>
</dbReference>
<feature type="region of interest" description="Disordered" evidence="1">
    <location>
        <begin position="1"/>
        <end position="30"/>
    </location>
</feature>
<dbReference type="InterPro" id="IPR035919">
    <property type="entry name" value="EAL_sf"/>
</dbReference>
<dbReference type="Pfam" id="PF00563">
    <property type="entry name" value="EAL"/>
    <property type="match status" value="1"/>
</dbReference>
<keyword evidence="4" id="KW-1185">Reference proteome</keyword>
<proteinExistence type="predicted"/>
<evidence type="ECO:0000313" key="4">
    <source>
        <dbReference type="Proteomes" id="UP001055940"/>
    </source>
</evidence>
<evidence type="ECO:0000259" key="2">
    <source>
        <dbReference type="SMART" id="SM00052"/>
    </source>
</evidence>
<evidence type="ECO:0000256" key="1">
    <source>
        <dbReference type="SAM" id="MobiDB-lite"/>
    </source>
</evidence>
<dbReference type="Proteomes" id="UP001055940">
    <property type="component" value="Chromosome"/>
</dbReference>